<name>A0ABW2Y8D2_9GAMM</name>
<dbReference type="PROSITE" id="PS51635">
    <property type="entry name" value="PNPLA"/>
    <property type="match status" value="1"/>
</dbReference>
<feature type="domain" description="PNPLA" evidence="3">
    <location>
        <begin position="27"/>
        <end position="206"/>
    </location>
</feature>
<dbReference type="RefSeq" id="WP_386822049.1">
    <property type="nucleotide sequence ID" value="NZ_JBHTIF010000001.1"/>
</dbReference>
<evidence type="ECO:0000313" key="5">
    <source>
        <dbReference type="Proteomes" id="UP001597110"/>
    </source>
</evidence>
<feature type="short sequence motif" description="DGA/G" evidence="2">
    <location>
        <begin position="193"/>
        <end position="195"/>
    </location>
</feature>
<feature type="active site" description="Proton acceptor" evidence="2">
    <location>
        <position position="193"/>
    </location>
</feature>
<sequence length="360" mass="39545">MHDSMQGNADSQHTEGSAAAPSKFQILALSGGGYRGLFTAKIIADLEQHIGAPIATRFDLLAGTSIGGILALALSLEIPAERMVRLFERHGSDIFRPRWSLKGILRAPYSQVALRDLLSAEDIFGDRALEACKHPVLVPSINYSTGHPVLFKTPHHRDFLRDWRYRLVDVALATSAAPGYFPRHIFDHRQYVDGGLFANAPGVLAVHEAQHFFGRSREQLHVVAIGTMSSRFTVDPRRNRSGGTIDWGGWNPAATPKRLFGIAISAQESLVHHLLRHRLLDGQYHHVDEELTDERARAVALDKTDSAAQEVLLGSGAEKAKWCLGDASFRELLNHFPAPPVFYYGANAQNSGSNTNAHAA</sequence>
<dbReference type="CDD" id="cd07199">
    <property type="entry name" value="Pat17_PNPLA8_PNPLA9_like"/>
    <property type="match status" value="1"/>
</dbReference>
<dbReference type="NCBIfam" id="NF041079">
    <property type="entry name" value="CBASS_lipase"/>
    <property type="match status" value="1"/>
</dbReference>
<feature type="short sequence motif" description="GXGXXG" evidence="2">
    <location>
        <begin position="31"/>
        <end position="36"/>
    </location>
</feature>
<accession>A0ABW2Y8D2</accession>
<evidence type="ECO:0000256" key="1">
    <source>
        <dbReference type="ARBA" id="ARBA00023098"/>
    </source>
</evidence>
<dbReference type="InterPro" id="IPR047156">
    <property type="entry name" value="Teg/CotR/CapV-like"/>
</dbReference>
<dbReference type="InterPro" id="IPR016035">
    <property type="entry name" value="Acyl_Trfase/lysoPLipase"/>
</dbReference>
<feature type="short sequence motif" description="GXSXG" evidence="2">
    <location>
        <begin position="63"/>
        <end position="67"/>
    </location>
</feature>
<organism evidence="4 5">
    <name type="scientific">Lysobacter brunescens</name>
    <dbReference type="NCBI Taxonomy" id="262323"/>
    <lineage>
        <taxon>Bacteria</taxon>
        <taxon>Pseudomonadati</taxon>
        <taxon>Pseudomonadota</taxon>
        <taxon>Gammaproteobacteria</taxon>
        <taxon>Lysobacterales</taxon>
        <taxon>Lysobacteraceae</taxon>
        <taxon>Lysobacter</taxon>
    </lineage>
</organism>
<feature type="active site" description="Nucleophile" evidence="2">
    <location>
        <position position="65"/>
    </location>
</feature>
<evidence type="ECO:0000256" key="2">
    <source>
        <dbReference type="PROSITE-ProRule" id="PRU01161"/>
    </source>
</evidence>
<dbReference type="SUPFAM" id="SSF52151">
    <property type="entry name" value="FabD/lysophospholipase-like"/>
    <property type="match status" value="1"/>
</dbReference>
<dbReference type="InterPro" id="IPR002641">
    <property type="entry name" value="PNPLA_dom"/>
</dbReference>
<reference evidence="5" key="1">
    <citation type="journal article" date="2019" name="Int. J. Syst. Evol. Microbiol.">
        <title>The Global Catalogue of Microorganisms (GCM) 10K type strain sequencing project: providing services to taxonomists for standard genome sequencing and annotation.</title>
        <authorList>
            <consortium name="The Broad Institute Genomics Platform"/>
            <consortium name="The Broad Institute Genome Sequencing Center for Infectious Disease"/>
            <person name="Wu L."/>
            <person name="Ma J."/>
        </authorList>
    </citation>
    <scope>NUCLEOTIDE SEQUENCE [LARGE SCALE GENOMIC DNA]</scope>
    <source>
        <strain evidence="5">CCUG 55585</strain>
    </source>
</reference>
<dbReference type="PANTHER" id="PTHR24138">
    <property type="entry name" value="INTRACELLLAR PHOSPHOLIPASE A FAMILY"/>
    <property type="match status" value="1"/>
</dbReference>
<protein>
    <submittedName>
        <fullName evidence="4">CBASS cGAMP-activated phospholipase</fullName>
    </submittedName>
</protein>
<evidence type="ECO:0000313" key="4">
    <source>
        <dbReference type="EMBL" id="MFD0724385.1"/>
    </source>
</evidence>
<gene>
    <name evidence="4" type="ORF">ACFQ0E_02110</name>
</gene>
<dbReference type="Proteomes" id="UP001597110">
    <property type="component" value="Unassembled WGS sequence"/>
</dbReference>
<evidence type="ECO:0000259" key="3">
    <source>
        <dbReference type="PROSITE" id="PS51635"/>
    </source>
</evidence>
<dbReference type="Pfam" id="PF01734">
    <property type="entry name" value="Patatin"/>
    <property type="match status" value="1"/>
</dbReference>
<dbReference type="EMBL" id="JBHTIF010000001">
    <property type="protein sequence ID" value="MFD0724385.1"/>
    <property type="molecule type" value="Genomic_DNA"/>
</dbReference>
<dbReference type="PANTHER" id="PTHR24138:SF10">
    <property type="entry name" value="PHOSPHOLIPASE A2"/>
    <property type="match status" value="1"/>
</dbReference>
<keyword evidence="2" id="KW-0378">Hydrolase</keyword>
<keyword evidence="2" id="KW-0442">Lipid degradation</keyword>
<proteinExistence type="predicted"/>
<keyword evidence="1 2" id="KW-0443">Lipid metabolism</keyword>
<comment type="caution">
    <text evidence="4">The sequence shown here is derived from an EMBL/GenBank/DDBJ whole genome shotgun (WGS) entry which is preliminary data.</text>
</comment>
<dbReference type="Gene3D" id="3.40.1090.10">
    <property type="entry name" value="Cytosolic phospholipase A2 catalytic domain"/>
    <property type="match status" value="1"/>
</dbReference>
<keyword evidence="5" id="KW-1185">Reference proteome</keyword>